<keyword evidence="2" id="KW-0808">Transferase</keyword>
<evidence type="ECO:0000313" key="3">
    <source>
        <dbReference type="Proteomes" id="UP000501690"/>
    </source>
</evidence>
<feature type="domain" description="BEACH" evidence="1">
    <location>
        <begin position="1"/>
        <end position="232"/>
    </location>
</feature>
<keyword evidence="2" id="KW-0378">Hydrolase</keyword>
<evidence type="ECO:0000259" key="1">
    <source>
        <dbReference type="PROSITE" id="PS50197"/>
    </source>
</evidence>
<dbReference type="GO" id="GO:0016787">
    <property type="term" value="F:hydrolase activity"/>
    <property type="evidence" value="ECO:0007669"/>
    <property type="project" value="UniProtKB-KW"/>
</dbReference>
<gene>
    <name evidence="2" type="ORF">DEO72_LG5g2222</name>
</gene>
<dbReference type="InterPro" id="IPR050865">
    <property type="entry name" value="BEACH_Domain"/>
</dbReference>
<dbReference type="PANTHER" id="PTHR13743">
    <property type="entry name" value="BEIGE/BEACH-RELATED"/>
    <property type="match status" value="1"/>
</dbReference>
<dbReference type="Gene3D" id="1.10.1540.10">
    <property type="entry name" value="BEACH domain"/>
    <property type="match status" value="1"/>
</dbReference>
<organism evidence="2 3">
    <name type="scientific">Vigna unguiculata</name>
    <name type="common">Cowpea</name>
    <dbReference type="NCBI Taxonomy" id="3917"/>
    <lineage>
        <taxon>Eukaryota</taxon>
        <taxon>Viridiplantae</taxon>
        <taxon>Streptophyta</taxon>
        <taxon>Embryophyta</taxon>
        <taxon>Tracheophyta</taxon>
        <taxon>Spermatophyta</taxon>
        <taxon>Magnoliopsida</taxon>
        <taxon>eudicotyledons</taxon>
        <taxon>Gunneridae</taxon>
        <taxon>Pentapetalae</taxon>
        <taxon>rosids</taxon>
        <taxon>fabids</taxon>
        <taxon>Fabales</taxon>
        <taxon>Fabaceae</taxon>
        <taxon>Papilionoideae</taxon>
        <taxon>50 kb inversion clade</taxon>
        <taxon>NPAAA clade</taxon>
        <taxon>indigoferoid/millettioid clade</taxon>
        <taxon>Phaseoleae</taxon>
        <taxon>Vigna</taxon>
    </lineage>
</organism>
<dbReference type="AlphaFoldDB" id="A0A4D6LZ37"/>
<keyword evidence="3" id="KW-1185">Reference proteome</keyword>
<dbReference type="PROSITE" id="PS50197">
    <property type="entry name" value="BEACH"/>
    <property type="match status" value="1"/>
</dbReference>
<accession>A0A4D6LZ37</accession>
<dbReference type="SMART" id="SM01026">
    <property type="entry name" value="Beach"/>
    <property type="match status" value="1"/>
</dbReference>
<proteinExistence type="predicted"/>
<dbReference type="EMBL" id="CP039349">
    <property type="protein sequence ID" value="QCD94142.1"/>
    <property type="molecule type" value="Genomic_DNA"/>
</dbReference>
<dbReference type="InterPro" id="IPR036372">
    <property type="entry name" value="BEACH_dom_sf"/>
</dbReference>
<dbReference type="Pfam" id="PF02138">
    <property type="entry name" value="Beach"/>
    <property type="match status" value="1"/>
</dbReference>
<sequence length="232" mass="26214">MTETAKENWRRRDVTNFEYLMILNTLARRSYNDLTQYPVFPWVLADHSSEVLDFNKSSIFQDLSKPVGAHDTKRFEARDPNADLAHFFDVIGGRGTSALITAMLATPSPHDPTRAAFTPAQMDTRLSQTLSNVVIPTFDTKRQKPVIFSNYKVEKYPYCNALMSDISISASTTPTLLPPYYFQNDGVDFNLISDADLSMLSNDLVNGNPPYRRQKDKEFGGNHLFNPVTSAM</sequence>
<dbReference type="InterPro" id="IPR000409">
    <property type="entry name" value="BEACH_dom"/>
</dbReference>
<dbReference type="Proteomes" id="UP000501690">
    <property type="component" value="Linkage Group LG5"/>
</dbReference>
<dbReference type="SUPFAM" id="SSF81837">
    <property type="entry name" value="BEACH domain"/>
    <property type="match status" value="1"/>
</dbReference>
<dbReference type="Gene3D" id="3.40.1090.10">
    <property type="entry name" value="Cytosolic phospholipase A2 catalytic domain"/>
    <property type="match status" value="1"/>
</dbReference>
<reference evidence="2 3" key="1">
    <citation type="submission" date="2019-04" db="EMBL/GenBank/DDBJ databases">
        <title>An improved genome assembly and genetic linkage map for asparagus bean, Vigna unguiculata ssp. sesquipedialis.</title>
        <authorList>
            <person name="Xia Q."/>
            <person name="Zhang R."/>
            <person name="Dong Y."/>
        </authorList>
    </citation>
    <scope>NUCLEOTIDE SEQUENCE [LARGE SCALE GENOMIC DNA]</scope>
    <source>
        <tissue evidence="2">Leaf</tissue>
    </source>
</reference>
<name>A0A4D6LZ37_VIGUN</name>
<dbReference type="InterPro" id="IPR016035">
    <property type="entry name" value="Acyl_Trfase/lysoPLipase"/>
</dbReference>
<dbReference type="GO" id="GO:0016740">
    <property type="term" value="F:transferase activity"/>
    <property type="evidence" value="ECO:0007669"/>
    <property type="project" value="UniProtKB-KW"/>
</dbReference>
<evidence type="ECO:0000313" key="2">
    <source>
        <dbReference type="EMBL" id="QCD94142.1"/>
    </source>
</evidence>
<dbReference type="PANTHER" id="PTHR13743:SF112">
    <property type="entry name" value="BEACH DOMAIN-CONTAINING PROTEIN"/>
    <property type="match status" value="1"/>
</dbReference>
<protein>
    <submittedName>
        <fullName evidence="2">Acyl transferase/acyl hydrolase/lysophospholipase</fullName>
    </submittedName>
</protein>
<dbReference type="SUPFAM" id="SSF52151">
    <property type="entry name" value="FabD/lysophospholipase-like"/>
    <property type="match status" value="1"/>
</dbReference>